<evidence type="ECO:0000313" key="2">
    <source>
        <dbReference type="Proteomes" id="UP001217476"/>
    </source>
</evidence>
<name>A0AAJ5VVU9_9HYPH</name>
<dbReference type="EMBL" id="CP119312">
    <property type="protein sequence ID" value="WEK04368.1"/>
    <property type="molecule type" value="Genomic_DNA"/>
</dbReference>
<protein>
    <submittedName>
        <fullName evidence="1">Uncharacterized protein</fullName>
    </submittedName>
</protein>
<dbReference type="AlphaFoldDB" id="A0AAJ5VVU9"/>
<accession>A0AAJ5VVU9</accession>
<gene>
    <name evidence="1" type="ORF">P0Y65_19670</name>
</gene>
<sequence length="66" mass="7168">MAEGDKPDFDVFSVREREGGKGKDIFTKIGVAYKRRDGGVGILLDALPISRRVVVLPPLEPDGEKG</sequence>
<evidence type="ECO:0000313" key="1">
    <source>
        <dbReference type="EMBL" id="WEK04368.1"/>
    </source>
</evidence>
<dbReference type="Proteomes" id="UP001217476">
    <property type="component" value="Chromosome"/>
</dbReference>
<proteinExistence type="predicted"/>
<organism evidence="1 2">
    <name type="scientific">Candidatus Devosia phytovorans</name>
    <dbReference type="NCBI Taxonomy" id="3121372"/>
    <lineage>
        <taxon>Bacteria</taxon>
        <taxon>Pseudomonadati</taxon>
        <taxon>Pseudomonadota</taxon>
        <taxon>Alphaproteobacteria</taxon>
        <taxon>Hyphomicrobiales</taxon>
        <taxon>Devosiaceae</taxon>
        <taxon>Devosia</taxon>
    </lineage>
</organism>
<reference evidence="1" key="1">
    <citation type="submission" date="2023-03" db="EMBL/GenBank/DDBJ databases">
        <title>Andean soil-derived lignocellulolytic bacterial consortium as a source of novel taxa and putative plastic-active enzymes.</title>
        <authorList>
            <person name="Diaz-Garcia L."/>
            <person name="Chuvochina M."/>
            <person name="Feuerriegel G."/>
            <person name="Bunk B."/>
            <person name="Sproer C."/>
            <person name="Streit W.R."/>
            <person name="Rodriguez L.M."/>
            <person name="Overmann J."/>
            <person name="Jimenez D.J."/>
        </authorList>
    </citation>
    <scope>NUCLEOTIDE SEQUENCE</scope>
    <source>
        <strain evidence="1">MAG 4196</strain>
    </source>
</reference>